<dbReference type="AlphaFoldDB" id="A0AAN6J554"/>
<feature type="compositionally biased region" description="Polar residues" evidence="1">
    <location>
        <begin position="264"/>
        <end position="276"/>
    </location>
</feature>
<evidence type="ECO:0000313" key="3">
    <source>
        <dbReference type="Proteomes" id="UP001168146"/>
    </source>
</evidence>
<dbReference type="EMBL" id="JASUXU010000048">
    <property type="protein sequence ID" value="KAK0316230.1"/>
    <property type="molecule type" value="Genomic_DNA"/>
</dbReference>
<feature type="compositionally biased region" description="Low complexity" evidence="1">
    <location>
        <begin position="110"/>
        <end position="132"/>
    </location>
</feature>
<feature type="compositionally biased region" description="Basic residues" evidence="1">
    <location>
        <begin position="280"/>
        <end position="289"/>
    </location>
</feature>
<feature type="compositionally biased region" description="Polar residues" evidence="1">
    <location>
        <begin position="36"/>
        <end position="50"/>
    </location>
</feature>
<dbReference type="PANTHER" id="PTHR13464:SF0">
    <property type="entry name" value="SAP30-BINDING PROTEIN"/>
    <property type="match status" value="1"/>
</dbReference>
<feature type="compositionally biased region" description="Low complexity" evidence="1">
    <location>
        <begin position="93"/>
        <end position="103"/>
    </location>
</feature>
<organism evidence="2 3">
    <name type="scientific">Friedmanniomyces endolithicus</name>
    <dbReference type="NCBI Taxonomy" id="329885"/>
    <lineage>
        <taxon>Eukaryota</taxon>
        <taxon>Fungi</taxon>
        <taxon>Dikarya</taxon>
        <taxon>Ascomycota</taxon>
        <taxon>Pezizomycotina</taxon>
        <taxon>Dothideomycetes</taxon>
        <taxon>Dothideomycetidae</taxon>
        <taxon>Mycosphaerellales</taxon>
        <taxon>Teratosphaeriaceae</taxon>
        <taxon>Friedmanniomyces</taxon>
    </lineage>
</organism>
<dbReference type="Pfam" id="PF07818">
    <property type="entry name" value="HCNGP"/>
    <property type="match status" value="1"/>
</dbReference>
<feature type="region of interest" description="Disordered" evidence="1">
    <location>
        <begin position="1"/>
        <end position="145"/>
    </location>
</feature>
<dbReference type="GO" id="GO:0005634">
    <property type="term" value="C:nucleus"/>
    <property type="evidence" value="ECO:0007669"/>
    <property type="project" value="TreeGrafter"/>
</dbReference>
<evidence type="ECO:0000313" key="2">
    <source>
        <dbReference type="EMBL" id="KAK0316230.1"/>
    </source>
</evidence>
<feature type="compositionally biased region" description="Acidic residues" evidence="1">
    <location>
        <begin position="11"/>
        <end position="20"/>
    </location>
</feature>
<dbReference type="PANTHER" id="PTHR13464">
    <property type="entry name" value="TRANSCRIPTIONAL REGULATOR PROTEIN HCNGP"/>
    <property type="match status" value="1"/>
</dbReference>
<gene>
    <name evidence="2" type="ORF">LTR82_012258</name>
</gene>
<protein>
    <submittedName>
        <fullName evidence="2">Uncharacterized protein</fullName>
    </submittedName>
</protein>
<evidence type="ECO:0000256" key="1">
    <source>
        <dbReference type="SAM" id="MobiDB-lite"/>
    </source>
</evidence>
<sequence>MSALVSYASSDGEEDGDDDIQPEKRAKMAKVGEDQTALQSANATFNTRHVTQPAPAINEPAKPPPTPASGVNPTVNPLLGPTQGPSNPPAPLPSAQATTTSSPSSPPQSPYTLTRLQTRSLTLPPNPNFHIPSSPPPPSPGTPAAARLTATTKKFTRFLELKAQGVHFNARLLGSVALRNPGVGGKLMDFAGVGREEGYASSIGGEGAGPGVPVKWPVECYVEALIEGNERREGKRLTGRAGMEFVPPASSGTPGVEAPKGESESANGSANGTPASNRGGGKKRGVGKR</sequence>
<feature type="region of interest" description="Disordered" evidence="1">
    <location>
        <begin position="233"/>
        <end position="289"/>
    </location>
</feature>
<dbReference type="GO" id="GO:0006355">
    <property type="term" value="P:regulation of DNA-templated transcription"/>
    <property type="evidence" value="ECO:0007669"/>
    <property type="project" value="InterPro"/>
</dbReference>
<dbReference type="InterPro" id="IPR012479">
    <property type="entry name" value="SAP30BP"/>
</dbReference>
<reference evidence="2" key="1">
    <citation type="submission" date="2021-12" db="EMBL/GenBank/DDBJ databases">
        <title>Black yeast isolated from Biological Soil Crust.</title>
        <authorList>
            <person name="Kurbessoian T."/>
        </authorList>
    </citation>
    <scope>NUCLEOTIDE SEQUENCE</scope>
    <source>
        <strain evidence="2">CCFEE 5208</strain>
    </source>
</reference>
<comment type="caution">
    <text evidence="2">The sequence shown here is derived from an EMBL/GenBank/DDBJ whole genome shotgun (WGS) entry which is preliminary data.</text>
</comment>
<name>A0AAN6J554_9PEZI</name>
<dbReference type="Proteomes" id="UP001168146">
    <property type="component" value="Unassembled WGS sequence"/>
</dbReference>
<accession>A0AAN6J554</accession>
<proteinExistence type="predicted"/>
<feature type="compositionally biased region" description="Basic and acidic residues" evidence="1">
    <location>
        <begin position="21"/>
        <end position="33"/>
    </location>
</feature>